<comment type="catalytic activity">
    <reaction evidence="1">
        <text>2 a phenolic donor + H2O2 = 2 a phenolic radical donor + 2 H2O</text>
        <dbReference type="Rhea" id="RHEA:56136"/>
        <dbReference type="ChEBI" id="CHEBI:15377"/>
        <dbReference type="ChEBI" id="CHEBI:16240"/>
        <dbReference type="ChEBI" id="CHEBI:139520"/>
        <dbReference type="ChEBI" id="CHEBI:139521"/>
        <dbReference type="EC" id="1.11.1.7"/>
    </reaction>
</comment>
<dbReference type="GO" id="GO:0046872">
    <property type="term" value="F:metal ion binding"/>
    <property type="evidence" value="ECO:0007669"/>
    <property type="project" value="UniProtKB-KW"/>
</dbReference>
<dbReference type="InterPro" id="IPR002016">
    <property type="entry name" value="Haem_peroxidase"/>
</dbReference>
<dbReference type="Gene3D" id="1.10.520.10">
    <property type="match status" value="2"/>
</dbReference>
<evidence type="ECO:0000256" key="7">
    <source>
        <dbReference type="ARBA" id="ARBA00023002"/>
    </source>
</evidence>
<evidence type="ECO:0000256" key="10">
    <source>
        <dbReference type="PIRSR" id="PIRSR600823-2"/>
    </source>
</evidence>
<comment type="subcellular location">
    <subcellularLocation>
        <location evidence="2">Secreted</location>
    </subcellularLocation>
</comment>
<keyword evidence="15" id="KW-1185">Reference proteome</keyword>
<keyword evidence="5 11" id="KW-0479">Metal-binding</keyword>
<dbReference type="InterPro" id="IPR000823">
    <property type="entry name" value="Peroxidase_pln"/>
</dbReference>
<protein>
    <recommendedName>
        <fullName evidence="13">Plant heme peroxidase family profile domain-containing protein</fullName>
    </recommendedName>
</protein>
<evidence type="ECO:0000256" key="8">
    <source>
        <dbReference type="ARBA" id="ARBA00023004"/>
    </source>
</evidence>
<feature type="domain" description="Plant heme peroxidase family profile" evidence="13">
    <location>
        <begin position="112"/>
        <end position="290"/>
    </location>
</feature>
<dbReference type="GO" id="GO:0005576">
    <property type="term" value="C:extracellular region"/>
    <property type="evidence" value="ECO:0007669"/>
    <property type="project" value="UniProtKB-SubCell"/>
</dbReference>
<keyword evidence="8 11" id="KW-0408">Iron</keyword>
<evidence type="ECO:0000256" key="9">
    <source>
        <dbReference type="ARBA" id="ARBA00023324"/>
    </source>
</evidence>
<dbReference type="PRINTS" id="PR00458">
    <property type="entry name" value="PEROXIDASE"/>
</dbReference>
<comment type="cofactor">
    <cofactor evidence="11">
        <name>Ca(2+)</name>
        <dbReference type="ChEBI" id="CHEBI:29108"/>
    </cofactor>
    <text evidence="11">Binds 2 calcium ions per subunit.</text>
</comment>
<dbReference type="EMBL" id="CP144747">
    <property type="protein sequence ID" value="WVZ66837.1"/>
    <property type="molecule type" value="Genomic_DNA"/>
</dbReference>
<name>A0AAQ3WM33_PASNO</name>
<evidence type="ECO:0000256" key="5">
    <source>
        <dbReference type="ARBA" id="ARBA00022723"/>
    </source>
</evidence>
<comment type="similarity">
    <text evidence="12">Belongs to the peroxidase family.</text>
</comment>
<dbReference type="GO" id="GO:0042744">
    <property type="term" value="P:hydrogen peroxide catabolic process"/>
    <property type="evidence" value="ECO:0007669"/>
    <property type="project" value="UniProtKB-KW"/>
</dbReference>
<dbReference type="PANTHER" id="PTHR31235">
    <property type="entry name" value="PEROXIDASE 25-RELATED"/>
    <property type="match status" value="1"/>
</dbReference>
<evidence type="ECO:0000259" key="13">
    <source>
        <dbReference type="PROSITE" id="PS50873"/>
    </source>
</evidence>
<evidence type="ECO:0000256" key="11">
    <source>
        <dbReference type="PIRSR" id="PIRSR600823-3"/>
    </source>
</evidence>
<gene>
    <name evidence="14" type="ORF">U9M48_016003</name>
</gene>
<dbReference type="GO" id="GO:0020037">
    <property type="term" value="F:heme binding"/>
    <property type="evidence" value="ECO:0007669"/>
    <property type="project" value="InterPro"/>
</dbReference>
<proteinExistence type="inferred from homology"/>
<feature type="binding site" evidence="11">
    <location>
        <position position="229"/>
    </location>
    <ligand>
        <name>Ca(2+)</name>
        <dbReference type="ChEBI" id="CHEBI:29108"/>
        <label>2</label>
    </ligand>
</feature>
<keyword evidence="4" id="KW-0349">Heme</keyword>
<keyword evidence="6 11" id="KW-0106">Calcium</keyword>
<organism evidence="14 15">
    <name type="scientific">Paspalum notatum var. saurae</name>
    <dbReference type="NCBI Taxonomy" id="547442"/>
    <lineage>
        <taxon>Eukaryota</taxon>
        <taxon>Viridiplantae</taxon>
        <taxon>Streptophyta</taxon>
        <taxon>Embryophyta</taxon>
        <taxon>Tracheophyta</taxon>
        <taxon>Spermatophyta</taxon>
        <taxon>Magnoliopsida</taxon>
        <taxon>Liliopsida</taxon>
        <taxon>Poales</taxon>
        <taxon>Poaceae</taxon>
        <taxon>PACMAD clade</taxon>
        <taxon>Panicoideae</taxon>
        <taxon>Andropogonodae</taxon>
        <taxon>Paspaleae</taxon>
        <taxon>Paspalinae</taxon>
        <taxon>Paspalum</taxon>
    </lineage>
</organism>
<comment type="cofactor">
    <cofactor evidence="11">
        <name>heme b</name>
        <dbReference type="ChEBI" id="CHEBI:60344"/>
    </cofactor>
    <text evidence="11">Binds 1 heme b (iron(II)-protoporphyrin IX) group per subunit.</text>
</comment>
<keyword evidence="7" id="KW-0560">Oxidoreductase</keyword>
<feature type="binding site" evidence="11">
    <location>
        <position position="234"/>
    </location>
    <ligand>
        <name>Ca(2+)</name>
        <dbReference type="ChEBI" id="CHEBI:29108"/>
        <label>2</label>
    </ligand>
</feature>
<evidence type="ECO:0000256" key="12">
    <source>
        <dbReference type="RuleBase" id="RU004241"/>
    </source>
</evidence>
<feature type="binding site" evidence="10">
    <location>
        <position position="145"/>
    </location>
    <ligand>
        <name>substrate</name>
    </ligand>
</feature>
<keyword evidence="3" id="KW-0575">Peroxidase</keyword>
<dbReference type="SUPFAM" id="SSF48113">
    <property type="entry name" value="Heme-dependent peroxidases"/>
    <property type="match status" value="1"/>
</dbReference>
<evidence type="ECO:0000256" key="4">
    <source>
        <dbReference type="ARBA" id="ARBA00022617"/>
    </source>
</evidence>
<dbReference type="PROSITE" id="PS50873">
    <property type="entry name" value="PEROXIDASE_4"/>
    <property type="match status" value="1"/>
</dbReference>
<keyword evidence="9" id="KW-0376">Hydrogen peroxide</keyword>
<reference evidence="14 15" key="1">
    <citation type="submission" date="2024-02" db="EMBL/GenBank/DDBJ databases">
        <title>High-quality chromosome-scale genome assembly of Pensacola bahiagrass (Paspalum notatum Flugge var. saurae).</title>
        <authorList>
            <person name="Vega J.M."/>
            <person name="Podio M."/>
            <person name="Orjuela J."/>
            <person name="Siena L.A."/>
            <person name="Pessino S.C."/>
            <person name="Combes M.C."/>
            <person name="Mariac C."/>
            <person name="Albertini E."/>
            <person name="Pupilli F."/>
            <person name="Ortiz J.P.A."/>
            <person name="Leblanc O."/>
        </authorList>
    </citation>
    <scope>NUCLEOTIDE SEQUENCE [LARGE SCALE GENOMIC DNA]</scope>
    <source>
        <strain evidence="14">R1</strain>
        <tissue evidence="14">Leaf</tissue>
    </source>
</reference>
<evidence type="ECO:0000313" key="14">
    <source>
        <dbReference type="EMBL" id="WVZ66837.1"/>
    </source>
</evidence>
<dbReference type="InterPro" id="IPR010255">
    <property type="entry name" value="Haem_peroxidase_sf"/>
</dbReference>
<dbReference type="Pfam" id="PF00141">
    <property type="entry name" value="peroxidase"/>
    <property type="match status" value="1"/>
</dbReference>
<feature type="binding site" description="axial binding residue" evidence="11">
    <location>
        <position position="173"/>
    </location>
    <ligand>
        <name>heme b</name>
        <dbReference type="ChEBI" id="CHEBI:60344"/>
    </ligand>
    <ligandPart>
        <name>Fe</name>
        <dbReference type="ChEBI" id="CHEBI:18248"/>
    </ligandPart>
</feature>
<evidence type="ECO:0000256" key="6">
    <source>
        <dbReference type="ARBA" id="ARBA00022837"/>
    </source>
</evidence>
<evidence type="ECO:0000256" key="1">
    <source>
        <dbReference type="ARBA" id="ARBA00000189"/>
    </source>
</evidence>
<accession>A0AAQ3WM33</accession>
<sequence>MMGPAAKLAALTVLAGRSTALLLVLLYRPKQATYSPVLPSTPPPPSSGNDAGTKLKVGYYRNKCGRYVDVEAIVRKHAGGFDAGMQAGLVRLFFQDCFVRVYHMMTLCVPLLITTHARHAVGAISFAMPAGRYDGAVSFANETLPKPAAALRGAPAAPAHVRRQGPRRLRHGHALRRPQHRALPLLLLHRPPPAPSNTSDMNPALAAQRQGSCASPNGTDNTVMQDQVTPNVLDNQYYKNVLAHRVLFTSDAALTTGFMTNNLVRAYAELTPYLWQRKFGQAMVKMGRQH</sequence>
<dbReference type="AlphaFoldDB" id="A0AAQ3WM33"/>
<dbReference type="Proteomes" id="UP001341281">
    <property type="component" value="Chromosome 03"/>
</dbReference>
<dbReference type="GO" id="GO:0140825">
    <property type="term" value="F:lactoperoxidase activity"/>
    <property type="evidence" value="ECO:0007669"/>
    <property type="project" value="UniProtKB-EC"/>
</dbReference>
<feature type="binding site" evidence="11">
    <location>
        <position position="226"/>
    </location>
    <ligand>
        <name>Ca(2+)</name>
        <dbReference type="ChEBI" id="CHEBI:29108"/>
        <label>2</label>
    </ligand>
</feature>
<dbReference type="Gene3D" id="1.10.420.10">
    <property type="entry name" value="Peroxidase, domain 2"/>
    <property type="match status" value="1"/>
</dbReference>
<evidence type="ECO:0000256" key="3">
    <source>
        <dbReference type="ARBA" id="ARBA00022559"/>
    </source>
</evidence>
<dbReference type="GO" id="GO:0006979">
    <property type="term" value="P:response to oxidative stress"/>
    <property type="evidence" value="ECO:0007669"/>
    <property type="project" value="InterPro"/>
</dbReference>
<evidence type="ECO:0000256" key="2">
    <source>
        <dbReference type="ARBA" id="ARBA00004613"/>
    </source>
</evidence>
<evidence type="ECO:0000313" key="15">
    <source>
        <dbReference type="Proteomes" id="UP001341281"/>
    </source>
</evidence>